<sequence length="57" mass="6695">MALVICPMAVDVAFRSRLRPRIWAFLNGLNMLLVFQEWFDRAVACVVVLRHSHRRRG</sequence>
<evidence type="ECO:0000313" key="1">
    <source>
        <dbReference type="EMBL" id="PZX11907.1"/>
    </source>
</evidence>
<evidence type="ECO:0000313" key="2">
    <source>
        <dbReference type="Proteomes" id="UP000248916"/>
    </source>
</evidence>
<name>A0A2W7N0E9_9RHOB</name>
<keyword evidence="2" id="KW-1185">Reference proteome</keyword>
<dbReference type="EMBL" id="QKZL01000027">
    <property type="protein sequence ID" value="PZX11907.1"/>
    <property type="molecule type" value="Genomic_DNA"/>
</dbReference>
<reference evidence="1 2" key="1">
    <citation type="submission" date="2018-06" db="EMBL/GenBank/DDBJ databases">
        <title>Genomic Encyclopedia of Archaeal and Bacterial Type Strains, Phase II (KMG-II): from individual species to whole genera.</title>
        <authorList>
            <person name="Goeker M."/>
        </authorList>
    </citation>
    <scope>NUCLEOTIDE SEQUENCE [LARGE SCALE GENOMIC DNA]</scope>
    <source>
        <strain evidence="1 2">DSM 22009</strain>
    </source>
</reference>
<organism evidence="1 2">
    <name type="scientific">Palleronia aestuarii</name>
    <dbReference type="NCBI Taxonomy" id="568105"/>
    <lineage>
        <taxon>Bacteria</taxon>
        <taxon>Pseudomonadati</taxon>
        <taxon>Pseudomonadota</taxon>
        <taxon>Alphaproteobacteria</taxon>
        <taxon>Rhodobacterales</taxon>
        <taxon>Roseobacteraceae</taxon>
        <taxon>Palleronia</taxon>
    </lineage>
</organism>
<accession>A0A2W7N0E9</accession>
<proteinExistence type="predicted"/>
<gene>
    <name evidence="1" type="ORF">LX81_03783</name>
</gene>
<protein>
    <submittedName>
        <fullName evidence="1">Uncharacterized protein</fullName>
    </submittedName>
</protein>
<dbReference type="Proteomes" id="UP000248916">
    <property type="component" value="Unassembled WGS sequence"/>
</dbReference>
<comment type="caution">
    <text evidence="1">The sequence shown here is derived from an EMBL/GenBank/DDBJ whole genome shotgun (WGS) entry which is preliminary data.</text>
</comment>
<dbReference type="AlphaFoldDB" id="A0A2W7N0E9"/>